<gene>
    <name evidence="1" type="ORF">GCM10025791_03460</name>
</gene>
<evidence type="ECO:0000313" key="2">
    <source>
        <dbReference type="Proteomes" id="UP001409585"/>
    </source>
</evidence>
<evidence type="ECO:0000313" key="1">
    <source>
        <dbReference type="EMBL" id="GAA4930772.1"/>
    </source>
</evidence>
<keyword evidence="2" id="KW-1185">Reference proteome</keyword>
<sequence length="215" mass="24520">MLSSFLSSVFPRFGSNLLIASLCWSVAGDLQAAERREMYRYTNKDGVKVLNSTIPPEYVQGGYEVVNMHGDVIRVVDPGLDAAGVEELKRLTEEKEAEIKWDRELLKRYSTAADVESAKSRRLAEINTSLAILRGNIVSLDSQIAREQAKAADRERRGQDVPEAILTNIKNFKLERAAAERMIENRLADYDEVASRFDRDIDRFLKIQQRLDERR</sequence>
<protein>
    <recommendedName>
        <fullName evidence="3">DUF4124 domain-containing protein</fullName>
    </recommendedName>
</protein>
<name>A0AAV3TX39_9ALTE</name>
<dbReference type="AlphaFoldDB" id="A0AAV3TX39"/>
<evidence type="ECO:0008006" key="3">
    <source>
        <dbReference type="Google" id="ProtNLM"/>
    </source>
</evidence>
<organism evidence="1 2">
    <name type="scientific">Halioxenophilus aromaticivorans</name>
    <dbReference type="NCBI Taxonomy" id="1306992"/>
    <lineage>
        <taxon>Bacteria</taxon>
        <taxon>Pseudomonadati</taxon>
        <taxon>Pseudomonadota</taxon>
        <taxon>Gammaproteobacteria</taxon>
        <taxon>Alteromonadales</taxon>
        <taxon>Alteromonadaceae</taxon>
        <taxon>Halioxenophilus</taxon>
    </lineage>
</organism>
<comment type="caution">
    <text evidence="1">The sequence shown here is derived from an EMBL/GenBank/DDBJ whole genome shotgun (WGS) entry which is preliminary data.</text>
</comment>
<proteinExistence type="predicted"/>
<accession>A0AAV3TX39</accession>
<dbReference type="RefSeq" id="WP_345416106.1">
    <property type="nucleotide sequence ID" value="NZ_AP031496.1"/>
</dbReference>
<dbReference type="Proteomes" id="UP001409585">
    <property type="component" value="Unassembled WGS sequence"/>
</dbReference>
<dbReference type="EMBL" id="BAABLX010000003">
    <property type="protein sequence ID" value="GAA4930772.1"/>
    <property type="molecule type" value="Genomic_DNA"/>
</dbReference>
<reference evidence="2" key="1">
    <citation type="journal article" date="2019" name="Int. J. Syst. Evol. Microbiol.">
        <title>The Global Catalogue of Microorganisms (GCM) 10K type strain sequencing project: providing services to taxonomists for standard genome sequencing and annotation.</title>
        <authorList>
            <consortium name="The Broad Institute Genomics Platform"/>
            <consortium name="The Broad Institute Genome Sequencing Center for Infectious Disease"/>
            <person name="Wu L."/>
            <person name="Ma J."/>
        </authorList>
    </citation>
    <scope>NUCLEOTIDE SEQUENCE [LARGE SCALE GENOMIC DNA]</scope>
    <source>
        <strain evidence="2">JCM 19134</strain>
    </source>
</reference>